<dbReference type="GO" id="GO:0035267">
    <property type="term" value="C:NuA4 histone acetyltransferase complex"/>
    <property type="evidence" value="ECO:0007669"/>
    <property type="project" value="InterPro"/>
</dbReference>
<feature type="compositionally biased region" description="Low complexity" evidence="8">
    <location>
        <begin position="625"/>
        <end position="644"/>
    </location>
</feature>
<comment type="subcellular location">
    <subcellularLocation>
        <location evidence="1 7">Nucleus</location>
    </subcellularLocation>
</comment>
<comment type="similarity">
    <text evidence="2 7">Belongs to the enhancer of polycomb family.</text>
</comment>
<dbReference type="Pfam" id="PF10513">
    <property type="entry name" value="EPL1"/>
    <property type="match status" value="1"/>
</dbReference>
<evidence type="ECO:0000256" key="4">
    <source>
        <dbReference type="ARBA" id="ARBA00023163"/>
    </source>
</evidence>
<evidence type="ECO:0000256" key="3">
    <source>
        <dbReference type="ARBA" id="ARBA00023015"/>
    </source>
</evidence>
<keyword evidence="11" id="KW-1185">Reference proteome</keyword>
<dbReference type="AlphaFoldDB" id="A0A9W7YEN4"/>
<feature type="region of interest" description="Disordered" evidence="8">
    <location>
        <begin position="593"/>
        <end position="666"/>
    </location>
</feature>
<dbReference type="InterPro" id="IPR019542">
    <property type="entry name" value="Enhancer_polycomb-like_N"/>
</dbReference>
<dbReference type="InterPro" id="IPR024943">
    <property type="entry name" value="Enhancer_polycomb"/>
</dbReference>
<dbReference type="GO" id="GO:0005634">
    <property type="term" value="C:nucleus"/>
    <property type="evidence" value="ECO:0007669"/>
    <property type="project" value="UniProtKB-SubCell"/>
</dbReference>
<sequence length="735" mass="78683">MVNAQRFRARKVDPKRQLPVYRAADLDDLDDDDNRQTDAIETGVEKDEEAEHHLQAAISATHAAASGEVSAKQVYIPTPDASKVVDGYDALYPEGFTCPNSLIRSSETVEECCAPMYCMDDEDAAWLAALNDERSAAGEPELSADDFELAMDQVESLTCDMVFLRADDIPTVEYLALHAADRDRPFARSVAELVYEHWKARRTQRAFKTVMTGLQFEDTSKTEIDPYVCFRRREVRQGRKTRRADQRSLDQLRRLRSNLTMVAQLLEMCVERENAKAELVAEAQAVARQRAMVIRMRRRLSLTGGSWDELFVPPAQQQQQQRKRLAGRDPLQRPRAAVRKPRIATGLASAAAAAAAAGAAGGSMHSGMLGEPTLPTPFVLPHMVSVHQYPVPRRLQSMASRIQTKTHVCEATLASGWVDATFPGALPLHTNRAIDPPMAGFWAPHSMDAAAAGLLAGPLAEAVARTSMGFRVRRGRLGRLFVDRRPVRAQPRSEDRLLRFRLGLLTPEDHQQLRECRTASWGADTGLAANCGLPEELLRPFSFASELAQSLPTAAASATAAAAVPQRLVPAPLSVAVSSDTAVPTFAGAHAAQTVSPPLSAASSGSAPDSLGTMPPLPESAAMLAAGRLGSSAPPSSSLTTLRSKLPNLSESGPPTPAALSTRRSASVQAVAAAPATNGLHAGVDGMEQDASSSSSLQLGVPMLASSVSTPALAAMSPQVASRSPAAIPNAAKCN</sequence>
<evidence type="ECO:0000313" key="10">
    <source>
        <dbReference type="EMBL" id="KAJ1734053.1"/>
    </source>
</evidence>
<dbReference type="Proteomes" id="UP001143981">
    <property type="component" value="Unassembled WGS sequence"/>
</dbReference>
<proteinExistence type="inferred from homology"/>
<dbReference type="PANTHER" id="PTHR14898">
    <property type="entry name" value="ENHANCER OF POLYCOMB"/>
    <property type="match status" value="1"/>
</dbReference>
<keyword evidence="4 7" id="KW-0804">Transcription</keyword>
<gene>
    <name evidence="10" type="primary">EPL1</name>
    <name evidence="10" type="ORF">LPJ61_001273</name>
</gene>
<feature type="domain" description="Enhancer of polycomb-like N-terminal" evidence="9">
    <location>
        <begin position="8"/>
        <end position="155"/>
    </location>
</feature>
<evidence type="ECO:0000259" key="9">
    <source>
        <dbReference type="Pfam" id="PF10513"/>
    </source>
</evidence>
<protein>
    <recommendedName>
        <fullName evidence="7">Enhancer of polycomb-like protein</fullName>
    </recommendedName>
</protein>
<evidence type="ECO:0000256" key="8">
    <source>
        <dbReference type="SAM" id="MobiDB-lite"/>
    </source>
</evidence>
<accession>A0A9W7YEN4</accession>
<feature type="region of interest" description="Disordered" evidence="8">
    <location>
        <begin position="312"/>
        <end position="342"/>
    </location>
</feature>
<comment type="function">
    <text evidence="6">Component of the NuA4 histone acetyltransferase complex which is involved in transcriptional activation of selected genes principally by acetylation of nucleosomal histone H4 and H2A. The NuA4 complex is also involved in DNA repair. Involved in gene silencing by neighboring heterochromatin, blockage of the silencing spreading along the chromosome, and required for cell cycle progression through G2/M.</text>
</comment>
<keyword evidence="5 7" id="KW-0539">Nucleus</keyword>
<name>A0A9W7YEN4_9FUNG</name>
<keyword evidence="3 7" id="KW-0805">Transcription regulation</keyword>
<organism evidence="10 11">
    <name type="scientific">Coemansia biformis</name>
    <dbReference type="NCBI Taxonomy" id="1286918"/>
    <lineage>
        <taxon>Eukaryota</taxon>
        <taxon>Fungi</taxon>
        <taxon>Fungi incertae sedis</taxon>
        <taxon>Zoopagomycota</taxon>
        <taxon>Kickxellomycotina</taxon>
        <taxon>Kickxellomycetes</taxon>
        <taxon>Kickxellales</taxon>
        <taxon>Kickxellaceae</taxon>
        <taxon>Coemansia</taxon>
    </lineage>
</organism>
<evidence type="ECO:0000256" key="7">
    <source>
        <dbReference type="RuleBase" id="RU361124"/>
    </source>
</evidence>
<evidence type="ECO:0000256" key="2">
    <source>
        <dbReference type="ARBA" id="ARBA00008035"/>
    </source>
</evidence>
<dbReference type="OrthoDB" id="435275at2759"/>
<evidence type="ECO:0000256" key="6">
    <source>
        <dbReference type="ARBA" id="ARBA00025513"/>
    </source>
</evidence>
<dbReference type="GO" id="GO:0006357">
    <property type="term" value="P:regulation of transcription by RNA polymerase II"/>
    <property type="evidence" value="ECO:0007669"/>
    <property type="project" value="InterPro"/>
</dbReference>
<feature type="compositionally biased region" description="Low complexity" evidence="8">
    <location>
        <begin position="596"/>
        <end position="612"/>
    </location>
</feature>
<evidence type="ECO:0000256" key="5">
    <source>
        <dbReference type="ARBA" id="ARBA00023242"/>
    </source>
</evidence>
<dbReference type="EMBL" id="JANBOI010000099">
    <property type="protein sequence ID" value="KAJ1734053.1"/>
    <property type="molecule type" value="Genomic_DNA"/>
</dbReference>
<evidence type="ECO:0000313" key="11">
    <source>
        <dbReference type="Proteomes" id="UP001143981"/>
    </source>
</evidence>
<reference evidence="10" key="1">
    <citation type="submission" date="2022-07" db="EMBL/GenBank/DDBJ databases">
        <title>Phylogenomic reconstructions and comparative analyses of Kickxellomycotina fungi.</title>
        <authorList>
            <person name="Reynolds N.K."/>
            <person name="Stajich J.E."/>
            <person name="Barry K."/>
            <person name="Grigoriev I.V."/>
            <person name="Crous P."/>
            <person name="Smith M.E."/>
        </authorList>
    </citation>
    <scope>NUCLEOTIDE SEQUENCE</scope>
    <source>
        <strain evidence="10">BCRC 34381</strain>
    </source>
</reference>
<comment type="caution">
    <text evidence="10">The sequence shown here is derived from an EMBL/GenBank/DDBJ whole genome shotgun (WGS) entry which is preliminary data.</text>
</comment>
<evidence type="ECO:0000256" key="1">
    <source>
        <dbReference type="ARBA" id="ARBA00004123"/>
    </source>
</evidence>